<dbReference type="WBParaSite" id="SPAL_0001015150.1">
    <property type="protein sequence ID" value="SPAL_0001015150.1"/>
    <property type="gene ID" value="SPAL_0001015150"/>
</dbReference>
<evidence type="ECO:0000313" key="3">
    <source>
        <dbReference type="WBParaSite" id="SPAL_0001015150.1"/>
    </source>
</evidence>
<proteinExistence type="predicted"/>
<dbReference type="AlphaFoldDB" id="A0A0N5BWF6"/>
<evidence type="ECO:0000256" key="1">
    <source>
        <dbReference type="SAM" id="Phobius"/>
    </source>
</evidence>
<feature type="transmembrane region" description="Helical" evidence="1">
    <location>
        <begin position="12"/>
        <end position="31"/>
    </location>
</feature>
<keyword evidence="1" id="KW-1133">Transmembrane helix</keyword>
<organism evidence="2 3">
    <name type="scientific">Strongyloides papillosus</name>
    <name type="common">Intestinal threadworm</name>
    <dbReference type="NCBI Taxonomy" id="174720"/>
    <lineage>
        <taxon>Eukaryota</taxon>
        <taxon>Metazoa</taxon>
        <taxon>Ecdysozoa</taxon>
        <taxon>Nematoda</taxon>
        <taxon>Chromadorea</taxon>
        <taxon>Rhabditida</taxon>
        <taxon>Tylenchina</taxon>
        <taxon>Panagrolaimomorpha</taxon>
        <taxon>Strongyloidoidea</taxon>
        <taxon>Strongyloididae</taxon>
        <taxon>Strongyloides</taxon>
    </lineage>
</organism>
<reference evidence="3" key="1">
    <citation type="submission" date="2017-02" db="UniProtKB">
        <authorList>
            <consortium name="WormBaseParasite"/>
        </authorList>
    </citation>
    <scope>IDENTIFICATION</scope>
</reference>
<name>A0A0N5BWF6_STREA</name>
<dbReference type="Proteomes" id="UP000046392">
    <property type="component" value="Unplaced"/>
</dbReference>
<sequence length="81" mass="9589">MSTKLNDFKGARNMELIILIISTVMLQYYGVKFFCKDLYNNVDIESKKFQYKIKDINIGKKFEIEKCTQNPSKEYNSKGYK</sequence>
<accession>A0A0N5BWF6</accession>
<protein>
    <submittedName>
        <fullName evidence="3">Uncharacterized protein</fullName>
    </submittedName>
</protein>
<keyword evidence="1" id="KW-0472">Membrane</keyword>
<evidence type="ECO:0000313" key="2">
    <source>
        <dbReference type="Proteomes" id="UP000046392"/>
    </source>
</evidence>
<keyword evidence="2" id="KW-1185">Reference proteome</keyword>
<keyword evidence="1" id="KW-0812">Transmembrane</keyword>